<organism evidence="1 2">
    <name type="scientific">Leyella stercorea DSM 18206</name>
    <dbReference type="NCBI Taxonomy" id="1002367"/>
    <lineage>
        <taxon>Bacteria</taxon>
        <taxon>Pseudomonadati</taxon>
        <taxon>Bacteroidota</taxon>
        <taxon>Bacteroidia</taxon>
        <taxon>Bacteroidales</taxon>
        <taxon>Prevotellaceae</taxon>
        <taxon>Leyella</taxon>
    </lineage>
</organism>
<proteinExistence type="predicted"/>
<reference evidence="1 2" key="1">
    <citation type="submission" date="2011-08" db="EMBL/GenBank/DDBJ databases">
        <authorList>
            <person name="Weinstock G."/>
            <person name="Sodergren E."/>
            <person name="Clifton S."/>
            <person name="Fulton L."/>
            <person name="Fulton B."/>
            <person name="Courtney L."/>
            <person name="Fronick C."/>
            <person name="Harrison M."/>
            <person name="Strong C."/>
            <person name="Farmer C."/>
            <person name="Delahaunty K."/>
            <person name="Markovic C."/>
            <person name="Hall O."/>
            <person name="Minx P."/>
            <person name="Tomlinson C."/>
            <person name="Mitreva M."/>
            <person name="Hou S."/>
            <person name="Chen J."/>
            <person name="Wollam A."/>
            <person name="Pepin K.H."/>
            <person name="Johnson M."/>
            <person name="Bhonagiri V."/>
            <person name="Zhang X."/>
            <person name="Suruliraj S."/>
            <person name="Warren W."/>
            <person name="Chinwalla A."/>
            <person name="Mardis E.R."/>
            <person name="Wilson R.K."/>
        </authorList>
    </citation>
    <scope>NUCLEOTIDE SEQUENCE [LARGE SCALE GENOMIC DNA]</scope>
    <source>
        <strain evidence="1 2">DSM 18206</strain>
    </source>
</reference>
<comment type="caution">
    <text evidence="1">The sequence shown here is derived from an EMBL/GenBank/DDBJ whole genome shotgun (WGS) entry which is preliminary data.</text>
</comment>
<name>G6B168_9BACT</name>
<dbReference type="Proteomes" id="UP000004407">
    <property type="component" value="Unassembled WGS sequence"/>
</dbReference>
<dbReference type="HOGENOM" id="CLU_3237853_0_0_10"/>
<protein>
    <submittedName>
        <fullName evidence="1">Uncharacterized protein</fullName>
    </submittedName>
</protein>
<dbReference type="AlphaFoldDB" id="G6B168"/>
<evidence type="ECO:0000313" key="2">
    <source>
        <dbReference type="Proteomes" id="UP000004407"/>
    </source>
</evidence>
<accession>G6B168</accession>
<evidence type="ECO:0000313" key="1">
    <source>
        <dbReference type="EMBL" id="EHJ36875.1"/>
    </source>
</evidence>
<dbReference type="EMBL" id="AFZZ01000234">
    <property type="protein sequence ID" value="EHJ36875.1"/>
    <property type="molecule type" value="Genomic_DNA"/>
</dbReference>
<sequence>MVRQSLQNVSFGRRCLNNICIQSYPLDLPQKQWEVFVRMFKKY</sequence>
<gene>
    <name evidence="1" type="ORF">HMPREF0673_02638</name>
</gene>